<evidence type="ECO:0000313" key="1">
    <source>
        <dbReference type="EMBL" id="KZS40084.1"/>
    </source>
</evidence>
<name>A0A162CP57_9FLAO</name>
<evidence type="ECO:0000313" key="2">
    <source>
        <dbReference type="Proteomes" id="UP000076715"/>
    </source>
</evidence>
<reference evidence="1 2" key="1">
    <citation type="submission" date="2016-01" db="EMBL/GenBank/DDBJ databases">
        <title>The draft genome sequence of Aquimarina sp. RZW4-3-2.</title>
        <authorList>
            <person name="Wang Y."/>
        </authorList>
    </citation>
    <scope>NUCLEOTIDE SEQUENCE [LARGE SCALE GENOMIC DNA]</scope>
    <source>
        <strain evidence="1 2">RZW4-3-2</strain>
    </source>
</reference>
<protein>
    <submittedName>
        <fullName evidence="1">Uncharacterized protein</fullName>
    </submittedName>
</protein>
<comment type="caution">
    <text evidence="1">The sequence shown here is derived from an EMBL/GenBank/DDBJ whole genome shotgun (WGS) entry which is preliminary data.</text>
</comment>
<accession>A0A162CP57</accession>
<gene>
    <name evidence="1" type="ORF">AWE51_25445</name>
</gene>
<sequence length="142" mass="16544">MNEIEIAKYYFITKINEPEDNSLEFELICGVVSENEEDVLIVDKNLGPARRILEDDNNRYKITFDSYIGYAVLDESYADKLSDNFTGYNPRIYSESNFLNYIKEDTFATKDYPGEFKHYAFLSKNHLLNVAAESEPKIKKIK</sequence>
<organism evidence="1 2">
    <name type="scientific">Aquimarina aggregata</name>
    <dbReference type="NCBI Taxonomy" id="1642818"/>
    <lineage>
        <taxon>Bacteria</taxon>
        <taxon>Pseudomonadati</taxon>
        <taxon>Bacteroidota</taxon>
        <taxon>Flavobacteriia</taxon>
        <taxon>Flavobacteriales</taxon>
        <taxon>Flavobacteriaceae</taxon>
        <taxon>Aquimarina</taxon>
    </lineage>
</organism>
<dbReference type="EMBL" id="LQRT01000019">
    <property type="protein sequence ID" value="KZS40084.1"/>
    <property type="molecule type" value="Genomic_DNA"/>
</dbReference>
<proteinExistence type="predicted"/>
<dbReference type="RefSeq" id="WP_066314951.1">
    <property type="nucleotide sequence ID" value="NZ_LQRT01000019.1"/>
</dbReference>
<dbReference type="AlphaFoldDB" id="A0A162CP57"/>
<dbReference type="STRING" id="1642818.AWE51_25445"/>
<keyword evidence="2" id="KW-1185">Reference proteome</keyword>
<dbReference type="Proteomes" id="UP000076715">
    <property type="component" value="Unassembled WGS sequence"/>
</dbReference>
<dbReference type="OrthoDB" id="80147at2"/>